<gene>
    <name evidence="2" type="ORF">SDC9_166495</name>
</gene>
<evidence type="ECO:0000313" key="2">
    <source>
        <dbReference type="EMBL" id="MPN19129.1"/>
    </source>
</evidence>
<accession>A0A645FZS4</accession>
<evidence type="ECO:0000259" key="1">
    <source>
        <dbReference type="Pfam" id="PF10881"/>
    </source>
</evidence>
<dbReference type="InterPro" id="IPR024402">
    <property type="entry name" value="DUF2726"/>
</dbReference>
<dbReference type="AlphaFoldDB" id="A0A645FZS4"/>
<protein>
    <recommendedName>
        <fullName evidence="1">DUF2726 domain-containing protein</fullName>
    </recommendedName>
</protein>
<organism evidence="2">
    <name type="scientific">bioreactor metagenome</name>
    <dbReference type="NCBI Taxonomy" id="1076179"/>
    <lineage>
        <taxon>unclassified sequences</taxon>
        <taxon>metagenomes</taxon>
        <taxon>ecological metagenomes</taxon>
    </lineage>
</organism>
<dbReference type="Pfam" id="PF10881">
    <property type="entry name" value="DUF2726"/>
    <property type="match status" value="1"/>
</dbReference>
<comment type="caution">
    <text evidence="2">The sequence shown here is derived from an EMBL/GenBank/DDBJ whole genome shotgun (WGS) entry which is preliminary data.</text>
</comment>
<reference evidence="2" key="1">
    <citation type="submission" date="2019-08" db="EMBL/GenBank/DDBJ databases">
        <authorList>
            <person name="Kucharzyk K."/>
            <person name="Murdoch R.W."/>
            <person name="Higgins S."/>
            <person name="Loffler F."/>
        </authorList>
    </citation>
    <scope>NUCLEOTIDE SEQUENCE</scope>
</reference>
<dbReference type="EMBL" id="VSSQ01066627">
    <property type="protein sequence ID" value="MPN19129.1"/>
    <property type="molecule type" value="Genomic_DNA"/>
</dbReference>
<proteinExistence type="predicted"/>
<feature type="domain" description="DUF2726" evidence="1">
    <location>
        <begin position="34"/>
        <end position="155"/>
    </location>
</feature>
<name>A0A645FZS4_9ZZZZ</name>
<sequence length="186" mass="20166">MTGLLAVAALLVLATRKRRNVVSVEEKAPYVLVERLFSPAERSFFGVLEQSLGDEFRVFGKVRVADVLGIATCQTRAAWQKAFNQISGKHFDFLLCRPGDLQPVCAIELNDISHTRGKRKRRDDFLHHACAAAGLPLVFFPAQRAYLADDVRGAVAVALGAPQMQAADGDVVFPELLAACRGAGSS</sequence>